<evidence type="ECO:0000256" key="7">
    <source>
        <dbReference type="ARBA" id="ARBA00024603"/>
    </source>
</evidence>
<keyword evidence="15" id="KW-1185">Reference proteome</keyword>
<comment type="similarity">
    <text evidence="1 9">Belongs to the peptidase M3 family.</text>
</comment>
<dbReference type="EMBL" id="JBGBPQ010000007">
    <property type="protein sequence ID" value="KAL1521745.1"/>
    <property type="molecule type" value="Genomic_DNA"/>
</dbReference>
<evidence type="ECO:0000259" key="13">
    <source>
        <dbReference type="Pfam" id="PF19310"/>
    </source>
</evidence>
<sequence length="734" mass="81295">MQLRVFSSLLACHVAPVRAFLVSAGPPRTRAGLRMRGGASMVATSVNPLLDQTGLPRFDVIEPADVKPALTEVLQQLQSDFEALESKLEATEATALTYSDVVESLEKLESPVEYAWGVVGHLMGVKNGDELREAHREMQPSVIQTTTKLSQSYAVYRALEAIQKNDQSLDAAQKRILAASLLSMKLSGVALEGEKKERYNANRMELAELATKFSNNLLDATKSWSLTLTDPAQVKGLPPSVLEAAAARAAADGGKPSATAGPWKLGLDIPSYLPAMKNLEDRELRKKLYTAFVTRAGEENAPLLRRILSLRKQQAQILGYNTYAEVSMERKMARSVAEVDELHNMLAAKARPAAAKEIEQLTDFAKAHGFDGDKLELWDVAYWSERQSEKLFEFEEEELKPYFALPNVLAGLFGLCERIFDVTIKESEGGEPKWHPDVQFFHVNDKSSGEHMASFYLDPYARPENKNGGAWMGVCQGKSKVLNKKPVAYLTCNGSPPTDGKPSLMTFNEVTTLFHETGHGLQHMLTQVPHAPAAGISGVEWDAVELPSQFMENWCYDEKTIYGAGLAKHYKTGEPLPRNLFDKLCEQKTYQAGMGMLRQLYFGSMDIELHHRYDPDDESRSPFDVQRDLAQTLTVLPPLPEDRFLCSFSHIFAGGYAAGYYSYKWAEVLSADAFAAFEEVGLENEDEVRAVGRKFRDTVLSLGGGAHPSEVFREFRGRDPSPDALLTHNGLASA</sequence>
<evidence type="ECO:0000313" key="15">
    <source>
        <dbReference type="Proteomes" id="UP001515480"/>
    </source>
</evidence>
<protein>
    <recommendedName>
        <fullName evidence="8">oligopeptidase A</fullName>
        <ecNumber evidence="8">3.4.24.70</ecNumber>
    </recommendedName>
</protein>
<feature type="chain" id="PRO_5044245740" description="oligopeptidase A" evidence="11">
    <location>
        <begin position="20"/>
        <end position="734"/>
    </location>
</feature>
<feature type="signal peptide" evidence="11">
    <location>
        <begin position="1"/>
        <end position="19"/>
    </location>
</feature>
<evidence type="ECO:0000256" key="1">
    <source>
        <dbReference type="ARBA" id="ARBA00006040"/>
    </source>
</evidence>
<evidence type="ECO:0000259" key="12">
    <source>
        <dbReference type="Pfam" id="PF01432"/>
    </source>
</evidence>
<dbReference type="InterPro" id="IPR001567">
    <property type="entry name" value="Pept_M3A_M3B_dom"/>
</dbReference>
<evidence type="ECO:0000256" key="4">
    <source>
        <dbReference type="ARBA" id="ARBA00022801"/>
    </source>
</evidence>
<dbReference type="GO" id="GO:0004222">
    <property type="term" value="F:metalloendopeptidase activity"/>
    <property type="evidence" value="ECO:0007669"/>
    <property type="project" value="UniProtKB-EC"/>
</dbReference>
<evidence type="ECO:0000256" key="8">
    <source>
        <dbReference type="ARBA" id="ARBA00026100"/>
    </source>
</evidence>
<feature type="coiled-coil region" evidence="10">
    <location>
        <begin position="67"/>
        <end position="94"/>
    </location>
</feature>
<dbReference type="InterPro" id="IPR024077">
    <property type="entry name" value="Neurolysin/TOP_dom2"/>
</dbReference>
<dbReference type="GO" id="GO:0006508">
    <property type="term" value="P:proteolysis"/>
    <property type="evidence" value="ECO:0007669"/>
    <property type="project" value="UniProtKB-KW"/>
</dbReference>
<dbReference type="GO" id="GO:0005829">
    <property type="term" value="C:cytosol"/>
    <property type="evidence" value="ECO:0007669"/>
    <property type="project" value="UniProtKB-ARBA"/>
</dbReference>
<dbReference type="EC" id="3.4.24.70" evidence="8"/>
<dbReference type="Pfam" id="PF19310">
    <property type="entry name" value="TOP_N"/>
    <property type="match status" value="1"/>
</dbReference>
<dbReference type="InterPro" id="IPR045666">
    <property type="entry name" value="OpdA_N"/>
</dbReference>
<evidence type="ECO:0000256" key="6">
    <source>
        <dbReference type="ARBA" id="ARBA00023049"/>
    </source>
</evidence>
<keyword evidence="5 9" id="KW-0862">Zinc</keyword>
<evidence type="ECO:0000256" key="10">
    <source>
        <dbReference type="SAM" id="Coils"/>
    </source>
</evidence>
<dbReference type="Proteomes" id="UP001515480">
    <property type="component" value="Unassembled WGS sequence"/>
</dbReference>
<dbReference type="InterPro" id="IPR024079">
    <property type="entry name" value="MetalloPept_cat_dom_sf"/>
</dbReference>
<evidence type="ECO:0000256" key="5">
    <source>
        <dbReference type="ARBA" id="ARBA00022833"/>
    </source>
</evidence>
<comment type="caution">
    <text evidence="14">The sequence shown here is derived from an EMBL/GenBank/DDBJ whole genome shotgun (WGS) entry which is preliminary data.</text>
</comment>
<dbReference type="InterPro" id="IPR034005">
    <property type="entry name" value="M3A_DCP"/>
</dbReference>
<feature type="domain" description="Oligopeptidase A N-terminal" evidence="13">
    <location>
        <begin position="71"/>
        <end position="196"/>
    </location>
</feature>
<dbReference type="GO" id="GO:0006518">
    <property type="term" value="P:peptide metabolic process"/>
    <property type="evidence" value="ECO:0007669"/>
    <property type="project" value="TreeGrafter"/>
</dbReference>
<dbReference type="PANTHER" id="PTHR11804:SF83">
    <property type="entry name" value="LD37516P"/>
    <property type="match status" value="1"/>
</dbReference>
<evidence type="ECO:0000256" key="9">
    <source>
        <dbReference type="RuleBase" id="RU003435"/>
    </source>
</evidence>
<dbReference type="InterPro" id="IPR045090">
    <property type="entry name" value="Pept_M3A_M3B"/>
</dbReference>
<keyword evidence="11" id="KW-0732">Signal</keyword>
<organism evidence="14 15">
    <name type="scientific">Prymnesium parvum</name>
    <name type="common">Toxic golden alga</name>
    <dbReference type="NCBI Taxonomy" id="97485"/>
    <lineage>
        <taxon>Eukaryota</taxon>
        <taxon>Haptista</taxon>
        <taxon>Haptophyta</taxon>
        <taxon>Prymnesiophyceae</taxon>
        <taxon>Prymnesiales</taxon>
        <taxon>Prymnesiaceae</taxon>
        <taxon>Prymnesium</taxon>
    </lineage>
</organism>
<dbReference type="Gene3D" id="1.10.1370.10">
    <property type="entry name" value="Neurolysin, domain 3"/>
    <property type="match status" value="1"/>
</dbReference>
<keyword evidence="6 9" id="KW-0482">Metalloprotease</keyword>
<keyword evidence="2 9" id="KW-0645">Protease</keyword>
<keyword evidence="10" id="KW-0175">Coiled coil</keyword>
<gene>
    <name evidence="14" type="ORF">AB1Y20_021400</name>
</gene>
<dbReference type="FunFam" id="3.40.390.10:FF:000009">
    <property type="entry name" value="Oligopeptidase A"/>
    <property type="match status" value="1"/>
</dbReference>
<keyword evidence="3 9" id="KW-0479">Metal-binding</keyword>
<evidence type="ECO:0000256" key="2">
    <source>
        <dbReference type="ARBA" id="ARBA00022670"/>
    </source>
</evidence>
<dbReference type="CDD" id="cd06456">
    <property type="entry name" value="M3A_DCP"/>
    <property type="match status" value="1"/>
</dbReference>
<evidence type="ECO:0000256" key="11">
    <source>
        <dbReference type="SAM" id="SignalP"/>
    </source>
</evidence>
<comment type="cofactor">
    <cofactor evidence="9">
        <name>Zn(2+)</name>
        <dbReference type="ChEBI" id="CHEBI:29105"/>
    </cofactor>
    <text evidence="9">Binds 1 zinc ion.</text>
</comment>
<dbReference type="Pfam" id="PF01432">
    <property type="entry name" value="Peptidase_M3"/>
    <property type="match status" value="1"/>
</dbReference>
<dbReference type="Gene3D" id="3.40.390.10">
    <property type="entry name" value="Collagenase (Catalytic Domain)"/>
    <property type="match status" value="1"/>
</dbReference>
<accession>A0AB34JI59</accession>
<name>A0AB34JI59_PRYPA</name>
<reference evidence="14 15" key="1">
    <citation type="journal article" date="2024" name="Science">
        <title>Giant polyketide synthase enzymes in the biosynthesis of giant marine polyether toxins.</title>
        <authorList>
            <person name="Fallon T.R."/>
            <person name="Shende V.V."/>
            <person name="Wierzbicki I.H."/>
            <person name="Pendleton A.L."/>
            <person name="Watervoot N.F."/>
            <person name="Auber R.P."/>
            <person name="Gonzalez D.J."/>
            <person name="Wisecaver J.H."/>
            <person name="Moore B.S."/>
        </authorList>
    </citation>
    <scope>NUCLEOTIDE SEQUENCE [LARGE SCALE GENOMIC DNA]</scope>
    <source>
        <strain evidence="14 15">12B1</strain>
    </source>
</reference>
<evidence type="ECO:0000256" key="3">
    <source>
        <dbReference type="ARBA" id="ARBA00022723"/>
    </source>
</evidence>
<proteinExistence type="inferred from homology"/>
<feature type="domain" description="Peptidase M3A/M3B catalytic" evidence="12">
    <location>
        <begin position="276"/>
        <end position="730"/>
    </location>
</feature>
<comment type="catalytic activity">
    <reaction evidence="7">
        <text>Hydrolysis of oligopeptides, with broad specificity. Gly or Ala commonly occur as P1 or P1' residues, but more distant residues are also important, as is shown by the fact that Z-Gly-Pro-Gly-|-Gly-Pro-Ala is cleaved, but not Z-(Gly)(5).</text>
        <dbReference type="EC" id="3.4.24.70"/>
    </reaction>
</comment>
<evidence type="ECO:0000313" key="14">
    <source>
        <dbReference type="EMBL" id="KAL1521745.1"/>
    </source>
</evidence>
<dbReference type="SUPFAM" id="SSF55486">
    <property type="entry name" value="Metalloproteases ('zincins'), catalytic domain"/>
    <property type="match status" value="1"/>
</dbReference>
<keyword evidence="4 9" id="KW-0378">Hydrolase</keyword>
<dbReference type="GO" id="GO:0046872">
    <property type="term" value="F:metal ion binding"/>
    <property type="evidence" value="ECO:0007669"/>
    <property type="project" value="UniProtKB-UniRule"/>
</dbReference>
<dbReference type="Gene3D" id="1.10.1370.40">
    <property type="match status" value="1"/>
</dbReference>
<dbReference type="AlphaFoldDB" id="A0AB34JI59"/>
<dbReference type="PANTHER" id="PTHR11804">
    <property type="entry name" value="PROTEASE M3 THIMET OLIGOPEPTIDASE-RELATED"/>
    <property type="match status" value="1"/>
</dbReference>